<protein>
    <submittedName>
        <fullName evidence="2">Uncharacterized protein</fullName>
    </submittedName>
</protein>
<accession>A0A1X9I9I1</accession>
<name>A0A1X9I9I1_9CAUD</name>
<evidence type="ECO:0000313" key="2">
    <source>
        <dbReference type="EMBL" id="ANT44767.1"/>
    </source>
</evidence>
<gene>
    <name evidence="2" type="ORF">vB_SscM-1_103</name>
</gene>
<organism evidence="2 3">
    <name type="scientific">Staphylococcus phage vB_SscM-1</name>
    <dbReference type="NCBI Taxonomy" id="1868844"/>
    <lineage>
        <taxon>Viruses</taxon>
        <taxon>Duplodnaviria</taxon>
        <taxon>Heunggongvirae</taxon>
        <taxon>Uroviricota</taxon>
        <taxon>Caudoviricetes</taxon>
        <taxon>Herelleviridae</taxon>
        <taxon>Twortvirinae</taxon>
        <taxon>Sciuriunavirus</taxon>
        <taxon>Sciuriunavirus SscM1</taxon>
    </lineage>
</organism>
<sequence>MNNRQSKIKGYNMFHYYDYPTTKGKFKKIMKRKSRTELKKDLQKERDNYEKE</sequence>
<reference evidence="3" key="1">
    <citation type="submission" date="2016-04" db="EMBL/GenBank/DDBJ databases">
        <authorList>
            <person name="Gasior T."/>
        </authorList>
    </citation>
    <scope>NUCLEOTIDE SEQUENCE [LARGE SCALE GENOMIC DNA]</scope>
</reference>
<feature type="region of interest" description="Disordered" evidence="1">
    <location>
        <begin position="30"/>
        <end position="52"/>
    </location>
</feature>
<proteinExistence type="predicted"/>
<dbReference type="Proteomes" id="UP000224459">
    <property type="component" value="Segment"/>
</dbReference>
<evidence type="ECO:0000256" key="1">
    <source>
        <dbReference type="SAM" id="MobiDB-lite"/>
    </source>
</evidence>
<feature type="compositionally biased region" description="Basic and acidic residues" evidence="1">
    <location>
        <begin position="35"/>
        <end position="52"/>
    </location>
</feature>
<keyword evidence="3" id="KW-1185">Reference proteome</keyword>
<dbReference type="EMBL" id="KX171212">
    <property type="protein sequence ID" value="ANT44767.1"/>
    <property type="molecule type" value="Genomic_DNA"/>
</dbReference>
<evidence type="ECO:0000313" key="3">
    <source>
        <dbReference type="Proteomes" id="UP000224459"/>
    </source>
</evidence>